<feature type="region of interest" description="Disordered" evidence="1">
    <location>
        <begin position="1"/>
        <end position="86"/>
    </location>
</feature>
<evidence type="ECO:0000256" key="1">
    <source>
        <dbReference type="SAM" id="MobiDB-lite"/>
    </source>
</evidence>
<gene>
    <name evidence="2" type="ORF">OsJ_03094</name>
</gene>
<accession>B9EYX8</accession>
<proteinExistence type="predicted"/>
<reference evidence="2" key="2">
    <citation type="submission" date="2008-12" db="EMBL/GenBank/DDBJ databases">
        <title>Improved gene annotation of the rice (Oryza sativa) genomes.</title>
        <authorList>
            <person name="Wang J."/>
            <person name="Li R."/>
            <person name="Fan W."/>
            <person name="Huang Q."/>
            <person name="Zhang J."/>
            <person name="Zhou Y."/>
            <person name="Hu Y."/>
            <person name="Zi S."/>
            <person name="Li J."/>
            <person name="Ni P."/>
            <person name="Zheng H."/>
            <person name="Zhang Y."/>
            <person name="Zhao M."/>
            <person name="Hao Q."/>
            <person name="McDermott J."/>
            <person name="Samudrala R."/>
            <person name="Kristiansen K."/>
            <person name="Wong G.K.-S."/>
        </authorList>
    </citation>
    <scope>NUCLEOTIDE SEQUENCE</scope>
</reference>
<dbReference type="Proteomes" id="UP000007752">
    <property type="component" value="Chromosome 1"/>
</dbReference>
<dbReference type="EMBL" id="CM000138">
    <property type="protein sequence ID" value="EEE55222.1"/>
    <property type="molecule type" value="Genomic_DNA"/>
</dbReference>
<sequence length="99" mass="10320">MGARDNSAMEAEALPVLEAEDGGRGGAGTGGGGGAQGGGDLRKAKERLREAIRELHHRDRHHQHGGGGDRDGKGPVDGEEDDGGSGLDKVVEWIRFCFC</sequence>
<feature type="compositionally biased region" description="Basic and acidic residues" evidence="1">
    <location>
        <begin position="40"/>
        <end position="57"/>
    </location>
</feature>
<dbReference type="AlphaFoldDB" id="B9EYX8"/>
<evidence type="ECO:0000313" key="2">
    <source>
        <dbReference type="EMBL" id="EEE55222.1"/>
    </source>
</evidence>
<reference evidence="2" key="1">
    <citation type="journal article" date="2005" name="PLoS Biol.">
        <title>The genomes of Oryza sativa: a history of duplications.</title>
        <authorList>
            <person name="Yu J."/>
            <person name="Wang J."/>
            <person name="Lin W."/>
            <person name="Li S."/>
            <person name="Li H."/>
            <person name="Zhou J."/>
            <person name="Ni P."/>
            <person name="Dong W."/>
            <person name="Hu S."/>
            <person name="Zeng C."/>
            <person name="Zhang J."/>
            <person name="Zhang Y."/>
            <person name="Li R."/>
            <person name="Xu Z."/>
            <person name="Li S."/>
            <person name="Li X."/>
            <person name="Zheng H."/>
            <person name="Cong L."/>
            <person name="Lin L."/>
            <person name="Yin J."/>
            <person name="Geng J."/>
            <person name="Li G."/>
            <person name="Shi J."/>
            <person name="Liu J."/>
            <person name="Lv H."/>
            <person name="Li J."/>
            <person name="Wang J."/>
            <person name="Deng Y."/>
            <person name="Ran L."/>
            <person name="Shi X."/>
            <person name="Wang X."/>
            <person name="Wu Q."/>
            <person name="Li C."/>
            <person name="Ren X."/>
            <person name="Wang J."/>
            <person name="Wang X."/>
            <person name="Li D."/>
            <person name="Liu D."/>
            <person name="Zhang X."/>
            <person name="Ji Z."/>
            <person name="Zhao W."/>
            <person name="Sun Y."/>
            <person name="Zhang Z."/>
            <person name="Bao J."/>
            <person name="Han Y."/>
            <person name="Dong L."/>
            <person name="Ji J."/>
            <person name="Chen P."/>
            <person name="Wu S."/>
            <person name="Liu J."/>
            <person name="Xiao Y."/>
            <person name="Bu D."/>
            <person name="Tan J."/>
            <person name="Yang L."/>
            <person name="Ye C."/>
            <person name="Zhang J."/>
            <person name="Xu J."/>
            <person name="Zhou Y."/>
            <person name="Yu Y."/>
            <person name="Zhang B."/>
            <person name="Zhuang S."/>
            <person name="Wei H."/>
            <person name="Liu B."/>
            <person name="Lei M."/>
            <person name="Yu H."/>
            <person name="Li Y."/>
            <person name="Xu H."/>
            <person name="Wei S."/>
            <person name="He X."/>
            <person name="Fang L."/>
            <person name="Zhang Z."/>
            <person name="Zhang Y."/>
            <person name="Huang X."/>
            <person name="Su Z."/>
            <person name="Tong W."/>
            <person name="Li J."/>
            <person name="Tong Z."/>
            <person name="Li S."/>
            <person name="Ye J."/>
            <person name="Wang L."/>
            <person name="Fang L."/>
            <person name="Lei T."/>
            <person name="Chen C."/>
            <person name="Chen H."/>
            <person name="Xu Z."/>
            <person name="Li H."/>
            <person name="Huang H."/>
            <person name="Zhang F."/>
            <person name="Xu H."/>
            <person name="Li N."/>
            <person name="Zhao C."/>
            <person name="Li S."/>
            <person name="Dong L."/>
            <person name="Huang Y."/>
            <person name="Li L."/>
            <person name="Xi Y."/>
            <person name="Qi Q."/>
            <person name="Li W."/>
            <person name="Zhang B."/>
            <person name="Hu W."/>
            <person name="Zhang Y."/>
            <person name="Tian X."/>
            <person name="Jiao Y."/>
            <person name="Liang X."/>
            <person name="Jin J."/>
            <person name="Gao L."/>
            <person name="Zheng W."/>
            <person name="Hao B."/>
            <person name="Liu S."/>
            <person name="Wang W."/>
            <person name="Yuan L."/>
            <person name="Cao M."/>
            <person name="McDermott J."/>
            <person name="Samudrala R."/>
            <person name="Wang J."/>
            <person name="Wong G.K."/>
            <person name="Yang H."/>
        </authorList>
    </citation>
    <scope>NUCLEOTIDE SEQUENCE [LARGE SCALE GENOMIC DNA]</scope>
</reference>
<feature type="compositionally biased region" description="Basic and acidic residues" evidence="1">
    <location>
        <begin position="67"/>
        <end position="76"/>
    </location>
</feature>
<name>B9EYX8_ORYSJ</name>
<protein>
    <submittedName>
        <fullName evidence="2">Uncharacterized protein</fullName>
    </submittedName>
</protein>
<feature type="compositionally biased region" description="Gly residues" evidence="1">
    <location>
        <begin position="24"/>
        <end position="39"/>
    </location>
</feature>
<organism evidence="2">
    <name type="scientific">Oryza sativa subsp. japonica</name>
    <name type="common">Rice</name>
    <dbReference type="NCBI Taxonomy" id="39947"/>
    <lineage>
        <taxon>Eukaryota</taxon>
        <taxon>Viridiplantae</taxon>
        <taxon>Streptophyta</taxon>
        <taxon>Embryophyta</taxon>
        <taxon>Tracheophyta</taxon>
        <taxon>Spermatophyta</taxon>
        <taxon>Magnoliopsida</taxon>
        <taxon>Liliopsida</taxon>
        <taxon>Poales</taxon>
        <taxon>Poaceae</taxon>
        <taxon>BOP clade</taxon>
        <taxon>Oryzoideae</taxon>
        <taxon>Oryzeae</taxon>
        <taxon>Oryzinae</taxon>
        <taxon>Oryza</taxon>
        <taxon>Oryza sativa</taxon>
    </lineage>
</organism>